<sequence length="72" mass="8172">MPFQIGERADVETYRMRSVPGGYPGDLVQRHSRVINGKRFEFARIQWGTGEVTVTASPYNTTEILHDFVGTK</sequence>
<evidence type="ECO:0000313" key="1">
    <source>
        <dbReference type="EMBL" id="QOV06192.1"/>
    </source>
</evidence>
<accession>A0A7S6U080</accession>
<protein>
    <submittedName>
        <fullName evidence="1">Uncharacterized protein</fullName>
    </submittedName>
</protein>
<dbReference type="Proteomes" id="UP000594184">
    <property type="component" value="Segment"/>
</dbReference>
<keyword evidence="2" id="KW-1185">Reference proteome</keyword>
<name>A0A7S6U080_9CAUD</name>
<reference evidence="1 2" key="1">
    <citation type="submission" date="2020-07" db="EMBL/GenBank/DDBJ databases">
        <title>Complete genome sequence of Streptomyces phage Salutena.</title>
        <authorList>
            <person name="Kim J.H."/>
            <person name="Higbee T."/>
            <person name="Clark J.D."/>
            <person name="Le T."/>
            <person name="Burrowes B.H."/>
            <person name="Liu M."/>
        </authorList>
    </citation>
    <scope>NUCLEOTIDE SEQUENCE [LARGE SCALE GENOMIC DNA]</scope>
</reference>
<gene>
    <name evidence="1" type="ORF">CPT_Salutena_062</name>
</gene>
<dbReference type="EMBL" id="MT708548">
    <property type="protein sequence ID" value="QOV06192.1"/>
    <property type="molecule type" value="Genomic_DNA"/>
</dbReference>
<evidence type="ECO:0000313" key="2">
    <source>
        <dbReference type="Proteomes" id="UP000594184"/>
    </source>
</evidence>
<organism evidence="1 2">
    <name type="scientific">Streptomyces phage Salutena</name>
    <dbReference type="NCBI Taxonomy" id="2767576"/>
    <lineage>
        <taxon>Viruses</taxon>
        <taxon>Duplodnaviria</taxon>
        <taxon>Heunggongvirae</taxon>
        <taxon>Uroviricota</taxon>
        <taxon>Caudoviricetes</taxon>
        <taxon>Arquatrovirinae</taxon>
        <taxon>Salutenavirus</taxon>
        <taxon>Salutenavirus salutena</taxon>
    </lineage>
</organism>
<proteinExistence type="predicted"/>